<evidence type="ECO:0000313" key="1">
    <source>
        <dbReference type="Proteomes" id="UP000504631"/>
    </source>
</evidence>
<reference evidence="2" key="1">
    <citation type="submission" date="2025-08" db="UniProtKB">
        <authorList>
            <consortium name="RefSeq"/>
        </authorList>
    </citation>
    <scope>IDENTIFICATION</scope>
    <source>
        <tissue evidence="2">Muscle</tissue>
    </source>
</reference>
<dbReference type="RefSeq" id="XP_033365522.1">
    <property type="nucleotide sequence ID" value="XM_033509631.1"/>
</dbReference>
<evidence type="ECO:0000313" key="2">
    <source>
        <dbReference type="RefSeq" id="XP_033365522.1"/>
    </source>
</evidence>
<keyword evidence="1" id="KW-1185">Reference proteome</keyword>
<dbReference type="GeneID" id="117242725"/>
<dbReference type="AlphaFoldDB" id="A0A6J3LJF7"/>
<proteinExistence type="predicted"/>
<sequence>MCLGKKWVERVRVEFIVVVRRSLCRCVEEVASNENVKRGGDAATAIKRMYFASKGLENLMKFMAHLTQVSACSSRSHVSVVLKTENFQSNATKGREKGRRK</sequence>
<dbReference type="Proteomes" id="UP000504631">
    <property type="component" value="Unplaced"/>
</dbReference>
<organism evidence="1 2">
    <name type="scientific">Bombus vosnesenskii</name>
    <dbReference type="NCBI Taxonomy" id="207650"/>
    <lineage>
        <taxon>Eukaryota</taxon>
        <taxon>Metazoa</taxon>
        <taxon>Ecdysozoa</taxon>
        <taxon>Arthropoda</taxon>
        <taxon>Hexapoda</taxon>
        <taxon>Insecta</taxon>
        <taxon>Pterygota</taxon>
        <taxon>Neoptera</taxon>
        <taxon>Endopterygota</taxon>
        <taxon>Hymenoptera</taxon>
        <taxon>Apocrita</taxon>
        <taxon>Aculeata</taxon>
        <taxon>Apoidea</taxon>
        <taxon>Anthophila</taxon>
        <taxon>Apidae</taxon>
        <taxon>Bombus</taxon>
        <taxon>Pyrobombus</taxon>
    </lineage>
</organism>
<accession>A0A6J3LJF7</accession>
<protein>
    <submittedName>
        <fullName evidence="2">Uncharacterized protein LOC117242725</fullName>
    </submittedName>
</protein>
<name>A0A6J3LJF7_9HYME</name>
<gene>
    <name evidence="2" type="primary">LOC117242725</name>
</gene>
<dbReference type="KEGG" id="bvk:117242725"/>